<dbReference type="AlphaFoldDB" id="A0A409XXA8"/>
<dbReference type="EMBL" id="NHYE01001427">
    <property type="protein sequence ID" value="PPQ95400.1"/>
    <property type="molecule type" value="Genomic_DNA"/>
</dbReference>
<organism evidence="1 2">
    <name type="scientific">Gymnopilus dilepis</name>
    <dbReference type="NCBI Taxonomy" id="231916"/>
    <lineage>
        <taxon>Eukaryota</taxon>
        <taxon>Fungi</taxon>
        <taxon>Dikarya</taxon>
        <taxon>Basidiomycota</taxon>
        <taxon>Agaricomycotina</taxon>
        <taxon>Agaricomycetes</taxon>
        <taxon>Agaricomycetidae</taxon>
        <taxon>Agaricales</taxon>
        <taxon>Agaricineae</taxon>
        <taxon>Hymenogastraceae</taxon>
        <taxon>Gymnopilus</taxon>
    </lineage>
</organism>
<evidence type="ECO:0000313" key="1">
    <source>
        <dbReference type="EMBL" id="PPQ95400.1"/>
    </source>
</evidence>
<dbReference type="InParanoid" id="A0A409XXA8"/>
<sequence length="392" mass="44819">MPLICPSTSTTQIRPIICHSLLNALQKEDRDTDPISTSNHEIEDCTLSGPADVSSVAFLDLIQDSGEQRSQWKDDYRVVVQAQPKDTAQCLQPKFRPTPSQTWRSTAREPFPFCALQQSQRTYLKTLWSSISPRGKDMFLKHHCLETTAIHGLFKFAPSVRHFRHCRVAWMLNSKQNAKELIESDFSIETSLVHNELTGKGSIVFPSDILPILRDTFWALIHLLSLVKTGHIFRITSDEIKDLHRVLMKTSHILVKREEEGSEKLFYCNTGLTRQTTVADAFAVNELREFEITIKFCPWVEVDEEMELFVKRFRVLLKNISSTDPFAAAAWIQHVFLTIHPFEASFWCYSGFCVLNVFWVFAPAGWQWKASQDAGLSTTANAWPASVVHPEF</sequence>
<proteinExistence type="predicted"/>
<dbReference type="Gene3D" id="1.10.3290.10">
    <property type="entry name" value="Fido-like domain"/>
    <property type="match status" value="1"/>
</dbReference>
<dbReference type="OrthoDB" id="439046at2759"/>
<keyword evidence="2" id="KW-1185">Reference proteome</keyword>
<dbReference type="Proteomes" id="UP000284706">
    <property type="component" value="Unassembled WGS sequence"/>
</dbReference>
<accession>A0A409XXA8</accession>
<reference evidence="1 2" key="1">
    <citation type="journal article" date="2018" name="Evol. Lett.">
        <title>Horizontal gene cluster transfer increased hallucinogenic mushroom diversity.</title>
        <authorList>
            <person name="Reynolds H.T."/>
            <person name="Vijayakumar V."/>
            <person name="Gluck-Thaler E."/>
            <person name="Korotkin H.B."/>
            <person name="Matheny P.B."/>
            <person name="Slot J.C."/>
        </authorList>
    </citation>
    <scope>NUCLEOTIDE SEQUENCE [LARGE SCALE GENOMIC DNA]</scope>
    <source>
        <strain evidence="1 2">SRW20</strain>
    </source>
</reference>
<comment type="caution">
    <text evidence="1">The sequence shown here is derived from an EMBL/GenBank/DDBJ whole genome shotgun (WGS) entry which is preliminary data.</text>
</comment>
<dbReference type="STRING" id="231916.A0A409XXA8"/>
<name>A0A409XXA8_9AGAR</name>
<evidence type="ECO:0000313" key="2">
    <source>
        <dbReference type="Proteomes" id="UP000284706"/>
    </source>
</evidence>
<dbReference type="SUPFAM" id="SSF140931">
    <property type="entry name" value="Fic-like"/>
    <property type="match status" value="1"/>
</dbReference>
<dbReference type="InterPro" id="IPR036597">
    <property type="entry name" value="Fido-like_dom_sf"/>
</dbReference>
<protein>
    <submittedName>
        <fullName evidence="1">Uncharacterized protein</fullName>
    </submittedName>
</protein>
<gene>
    <name evidence="1" type="ORF">CVT26_008246</name>
</gene>